<keyword evidence="2" id="KW-1185">Reference proteome</keyword>
<accession>A0A5C8V3R6</accession>
<dbReference type="Proteomes" id="UP000321456">
    <property type="component" value="Unassembled WGS sequence"/>
</dbReference>
<evidence type="ECO:0000313" key="2">
    <source>
        <dbReference type="Proteomes" id="UP000321456"/>
    </source>
</evidence>
<proteinExistence type="predicted"/>
<reference evidence="1 2" key="1">
    <citation type="submission" date="2019-08" db="EMBL/GenBank/DDBJ databases">
        <title>Professor.</title>
        <authorList>
            <person name="Park J.S."/>
        </authorList>
    </citation>
    <scope>NUCLEOTIDE SEQUENCE [LARGE SCALE GENOMIC DNA]</scope>
    <source>
        <strain evidence="1 2">176CP5-101</strain>
    </source>
</reference>
<evidence type="ECO:0008006" key="3">
    <source>
        <dbReference type="Google" id="ProtNLM"/>
    </source>
</evidence>
<protein>
    <recommendedName>
        <fullName evidence="3">Sulfotransferase domain-containing protein</fullName>
    </recommendedName>
</protein>
<gene>
    <name evidence="1" type="ORF">FVB32_15585</name>
</gene>
<comment type="caution">
    <text evidence="1">The sequence shown here is derived from an EMBL/GenBank/DDBJ whole genome shotgun (WGS) entry which is preliminary data.</text>
</comment>
<dbReference type="AlphaFoldDB" id="A0A5C8V3R6"/>
<sequence length="261" mass="30859">MNFKKLVLSSPLAKLAKNSESVLDLAKMNFKRYPQTNSDTVYLISPFKTGTYYLSSCYKSNYVRQQPMQYLSLQRLDRNFDKFFKKRKNFLNLKLECSGFWSAYLEELSRNDIAKNLTYVCILRSPSKWINSVINYWGILDYLKFDYLNELFWRNKVGVDLTDFLKKDEASKQLIINTMLDFYMDFTKKTALLDKVVYIDLNKIDEQLPIIDKLIGLDSEPKIASRNKNKAKKFEYVNEEIDSIYKELTDQLRNPNKMSCN</sequence>
<name>A0A5C8V3R6_9FLAO</name>
<organism evidence="1 2">
    <name type="scientific">Flagellimonas hymeniacidonis</name>
    <dbReference type="NCBI Taxonomy" id="2603628"/>
    <lineage>
        <taxon>Bacteria</taxon>
        <taxon>Pseudomonadati</taxon>
        <taxon>Bacteroidota</taxon>
        <taxon>Flavobacteriia</taxon>
        <taxon>Flavobacteriales</taxon>
        <taxon>Flavobacteriaceae</taxon>
        <taxon>Flagellimonas</taxon>
    </lineage>
</organism>
<evidence type="ECO:0000313" key="1">
    <source>
        <dbReference type="EMBL" id="TXN35981.1"/>
    </source>
</evidence>
<dbReference type="EMBL" id="VRUR01000002">
    <property type="protein sequence ID" value="TXN35981.1"/>
    <property type="molecule type" value="Genomic_DNA"/>
</dbReference>
<dbReference type="RefSeq" id="WP_147744752.1">
    <property type="nucleotide sequence ID" value="NZ_VRUR01000002.1"/>
</dbReference>